<feature type="region of interest" description="Disordered" evidence="1">
    <location>
        <begin position="152"/>
        <end position="179"/>
    </location>
</feature>
<feature type="compositionally biased region" description="Basic and acidic residues" evidence="1">
    <location>
        <begin position="164"/>
        <end position="176"/>
    </location>
</feature>
<evidence type="ECO:0000256" key="1">
    <source>
        <dbReference type="SAM" id="MobiDB-lite"/>
    </source>
</evidence>
<feature type="non-terminal residue" evidence="2">
    <location>
        <position position="360"/>
    </location>
</feature>
<dbReference type="Proteomes" id="UP000253664">
    <property type="component" value="Unassembled WGS sequence"/>
</dbReference>
<feature type="non-terminal residue" evidence="2">
    <location>
        <position position="1"/>
    </location>
</feature>
<protein>
    <submittedName>
        <fullName evidence="2">Uncharacterized protein</fullName>
    </submittedName>
</protein>
<gene>
    <name evidence="2" type="ORF">L249_2054</name>
</gene>
<accession>A0A367LMU1</accession>
<proteinExistence type="predicted"/>
<organism evidence="2 3">
    <name type="scientific">Ophiocordyceps polyrhachis-furcata BCC 54312</name>
    <dbReference type="NCBI Taxonomy" id="1330021"/>
    <lineage>
        <taxon>Eukaryota</taxon>
        <taxon>Fungi</taxon>
        <taxon>Dikarya</taxon>
        <taxon>Ascomycota</taxon>
        <taxon>Pezizomycotina</taxon>
        <taxon>Sordariomycetes</taxon>
        <taxon>Hypocreomycetidae</taxon>
        <taxon>Hypocreales</taxon>
        <taxon>Ophiocordycipitaceae</taxon>
        <taxon>Ophiocordyceps</taxon>
    </lineage>
</organism>
<evidence type="ECO:0000313" key="3">
    <source>
        <dbReference type="Proteomes" id="UP000253664"/>
    </source>
</evidence>
<dbReference type="OrthoDB" id="4924911at2759"/>
<evidence type="ECO:0000313" key="2">
    <source>
        <dbReference type="EMBL" id="RCI15756.1"/>
    </source>
</evidence>
<name>A0A367LMU1_9HYPO</name>
<dbReference type="AlphaFoldDB" id="A0A367LMU1"/>
<dbReference type="EMBL" id="LKCN02000001">
    <property type="protein sequence ID" value="RCI15756.1"/>
    <property type="molecule type" value="Genomic_DNA"/>
</dbReference>
<keyword evidence="3" id="KW-1185">Reference proteome</keyword>
<sequence length="360" mass="40171">NSFAAPWENQNPILQLTSLTDSTSFSFLSPVRYLTLTNAPRLFAPNLRIILQPANQYPVMRPAVIRPTSDETPQPWSWFCYGYLLWAVLAVQVVTAVTGDTSPSLLSPGRRLSWRFNLMALRASREAQRHPRVRFGMLRKYNPFPKQSFVGKSKHHAVEQQQSDESHHQDRPACARKDHHGYKLPFPSKKTMLEENCSDLPSSSSHGRRVKMEMMAPNSDIMSPLGEGWYSSSMFAAETEQVLTRGPICVIPNIPAVTPKRKPFKASIVTNATLSSEGLMSSEGGTAQAGFVCYDLSAVVAERPCLAKGTTCGPLLTGLTCDPRDLRAARRRAEQPNLCAIDLCADFTIPRDWRDYRAIC</sequence>
<comment type="caution">
    <text evidence="2">The sequence shown here is derived from an EMBL/GenBank/DDBJ whole genome shotgun (WGS) entry which is preliminary data.</text>
</comment>
<reference evidence="2 3" key="1">
    <citation type="journal article" date="2015" name="BMC Genomics">
        <title>Insights from the genome of Ophiocordyceps polyrhachis-furcata to pathogenicity and host specificity in insect fungi.</title>
        <authorList>
            <person name="Wichadakul D."/>
            <person name="Kobmoo N."/>
            <person name="Ingsriswang S."/>
            <person name="Tangphatsornruang S."/>
            <person name="Chantasingh D."/>
            <person name="Luangsa-ard J.J."/>
            <person name="Eurwilaichitr L."/>
        </authorList>
    </citation>
    <scope>NUCLEOTIDE SEQUENCE [LARGE SCALE GENOMIC DNA]</scope>
    <source>
        <strain evidence="2 3">BCC 54312</strain>
    </source>
</reference>